<evidence type="ECO:0000256" key="2">
    <source>
        <dbReference type="PROSITE-ProRule" id="PRU00284"/>
    </source>
</evidence>
<dbReference type="AlphaFoldDB" id="R1AYE1"/>
<name>R1AYE1_9FIRM</name>
<dbReference type="InterPro" id="IPR004089">
    <property type="entry name" value="MCPsignal_dom"/>
</dbReference>
<dbReference type="GO" id="GO:0016020">
    <property type="term" value="C:membrane"/>
    <property type="evidence" value="ECO:0007669"/>
    <property type="project" value="InterPro"/>
</dbReference>
<feature type="transmembrane region" description="Helical" evidence="4">
    <location>
        <begin position="227"/>
        <end position="247"/>
    </location>
</feature>
<keyword evidence="4" id="KW-1133">Transmembrane helix</keyword>
<dbReference type="PANTHER" id="PTHR32089:SF112">
    <property type="entry name" value="LYSOZYME-LIKE PROTEIN-RELATED"/>
    <property type="match status" value="1"/>
</dbReference>
<keyword evidence="3" id="KW-0175">Coiled coil</keyword>
<protein>
    <submittedName>
        <fullName evidence="6">Methyl-accepting chemotaxis protein</fullName>
    </submittedName>
</protein>
<dbReference type="SUPFAM" id="SSF111126">
    <property type="entry name" value="Ligand-binding domain in the NO signalling and Golgi transport"/>
    <property type="match status" value="1"/>
</dbReference>
<dbReference type="Gene3D" id="1.10.287.950">
    <property type="entry name" value="Methyl-accepting chemotaxis protein"/>
    <property type="match status" value="1"/>
</dbReference>
<dbReference type="PANTHER" id="PTHR32089">
    <property type="entry name" value="METHYL-ACCEPTING CHEMOTAXIS PROTEIN MCPB"/>
    <property type="match status" value="1"/>
</dbReference>
<evidence type="ECO:0000313" key="6">
    <source>
        <dbReference type="EMBL" id="EOD01707.1"/>
    </source>
</evidence>
<accession>R1AYE1</accession>
<reference evidence="6 7" key="1">
    <citation type="journal article" date="2015" name="Geomicrobiol. J.">
        <title>Caldisalinibacter kiritimatiensis gen. nov., sp. nov., a moderately thermohalophilic thiosulfate-reducing bacterium from a hypersaline microbial mat.</title>
        <authorList>
            <person name="Ben Hania W."/>
            <person name="Joseph M."/>
            <person name="Fiebig A."/>
            <person name="Bunk B."/>
            <person name="Klenk H.-P."/>
            <person name="Fardeau M.-L."/>
            <person name="Spring S."/>
        </authorList>
    </citation>
    <scope>NUCLEOTIDE SEQUENCE [LARGE SCALE GENOMIC DNA]</scope>
    <source>
        <strain evidence="6 7">L21-TH-D2</strain>
    </source>
</reference>
<evidence type="ECO:0000259" key="5">
    <source>
        <dbReference type="PROSITE" id="PS50111"/>
    </source>
</evidence>
<dbReference type="Pfam" id="PF07700">
    <property type="entry name" value="HNOB"/>
    <property type="match status" value="1"/>
</dbReference>
<dbReference type="Gene3D" id="3.90.1520.10">
    <property type="entry name" value="H-NOX domain"/>
    <property type="match status" value="1"/>
</dbReference>
<keyword evidence="1 2" id="KW-0807">Transducer</keyword>
<dbReference type="Pfam" id="PF00015">
    <property type="entry name" value="MCPsignal"/>
    <property type="match status" value="1"/>
</dbReference>
<dbReference type="EMBL" id="ARZA01000039">
    <property type="protein sequence ID" value="EOD01707.1"/>
    <property type="molecule type" value="Genomic_DNA"/>
</dbReference>
<keyword evidence="7" id="KW-1185">Reference proteome</keyword>
<keyword evidence="4" id="KW-0472">Membrane</keyword>
<evidence type="ECO:0000256" key="1">
    <source>
        <dbReference type="ARBA" id="ARBA00023224"/>
    </source>
</evidence>
<dbReference type="Proteomes" id="UP000013378">
    <property type="component" value="Unassembled WGS sequence"/>
</dbReference>
<dbReference type="STRING" id="1304284.L21TH_0248"/>
<proteinExistence type="predicted"/>
<evidence type="ECO:0000256" key="3">
    <source>
        <dbReference type="SAM" id="Coils"/>
    </source>
</evidence>
<dbReference type="InterPro" id="IPR011644">
    <property type="entry name" value="Heme_NO-bd"/>
</dbReference>
<evidence type="ECO:0000256" key="4">
    <source>
        <dbReference type="SAM" id="Phobius"/>
    </source>
</evidence>
<dbReference type="GO" id="GO:0007165">
    <property type="term" value="P:signal transduction"/>
    <property type="evidence" value="ECO:0007669"/>
    <property type="project" value="UniProtKB-KW"/>
</dbReference>
<dbReference type="PATRIC" id="fig|1304284.3.peg.242"/>
<dbReference type="InterPro" id="IPR024096">
    <property type="entry name" value="NO_sig/Golgi_transp_ligand-bd"/>
</dbReference>
<dbReference type="OrthoDB" id="1660488at2"/>
<dbReference type="PROSITE" id="PS50111">
    <property type="entry name" value="CHEMOTAXIS_TRANSDUC_2"/>
    <property type="match status" value="1"/>
</dbReference>
<organism evidence="6 7">
    <name type="scientific">Caldisalinibacter kiritimatiensis</name>
    <dbReference type="NCBI Taxonomy" id="1304284"/>
    <lineage>
        <taxon>Bacteria</taxon>
        <taxon>Bacillati</taxon>
        <taxon>Bacillota</taxon>
        <taxon>Tissierellia</taxon>
        <taxon>Tissierellales</taxon>
        <taxon>Thermohalobacteraceae</taxon>
        <taxon>Caldisalinibacter</taxon>
    </lineage>
</organism>
<feature type="domain" description="Methyl-accepting transducer" evidence="5">
    <location>
        <begin position="314"/>
        <end position="564"/>
    </location>
</feature>
<gene>
    <name evidence="6" type="ORF">L21TH_0248</name>
</gene>
<dbReference type="InterPro" id="IPR038158">
    <property type="entry name" value="H-NOX_domain_sf"/>
</dbReference>
<dbReference type="GO" id="GO:0020037">
    <property type="term" value="F:heme binding"/>
    <property type="evidence" value="ECO:0007669"/>
    <property type="project" value="InterPro"/>
</dbReference>
<feature type="transmembrane region" description="Helical" evidence="4">
    <location>
        <begin position="202"/>
        <end position="221"/>
    </location>
</feature>
<comment type="caution">
    <text evidence="6">The sequence shown here is derived from an EMBL/GenBank/DDBJ whole genome shotgun (WGS) entry which is preliminary data.</text>
</comment>
<sequence>MKGTIVSAWIKTCKKLYGEVLTEEAMKAAGLEPNKLFKPTEDVEDSVAKKMVEYIAEKQKKTTYDVWKEIGYDNIVTFSNDYPAFFEHRNLYSFLKSMYDVHVVVAKRIPGANPPILKIKAISKNKAEMTYKSSRKMFGYFNGILEGAANFYGEKIEVKTIDQKDDFIKIHITFEDKIYNYKSYKINKLLSLGFIKKFEGKLAVASLLFIGVPYVIASNFLDTNVTTGVTLALTVLVPYIFGKLMLLPKRNIISQLKDLKENNYVEENEIATNDFFEDINKLINEYKDIIKSDFVGFKGLTDELHVFSNTFNEISANMNTTSKEISEVVEQVAQGAVDQADQTESAAYLLNNNISTLNQIVDNENKSKDDLENVVEKINEGFKELKDSSNSLRNVLNQFSKVKEDSFSLQNRAKDVTKIVETVEAIAEQTNLLALNAAIEASRAGEFGRGFSVVAEEIRQLAEESKNAVKSINENLVSFINEINSLVENIESQYSVLEGENQRLSVVADNSSASVNDIQNVSNSLIQMIEQLTKETEAINQVSQNIESLAAIAEENSASSEEVSSNVTTYASELQRMIENIEEFQKVSEEFKKDLTKYKI</sequence>
<dbReference type="SUPFAM" id="SSF58104">
    <property type="entry name" value="Methyl-accepting chemotaxis protein (MCP) signaling domain"/>
    <property type="match status" value="1"/>
</dbReference>
<dbReference type="eggNOG" id="COG0840">
    <property type="taxonomic scope" value="Bacteria"/>
</dbReference>
<feature type="coiled-coil region" evidence="3">
    <location>
        <begin position="455"/>
        <end position="535"/>
    </location>
</feature>
<dbReference type="SMART" id="SM00283">
    <property type="entry name" value="MA"/>
    <property type="match status" value="1"/>
</dbReference>
<keyword evidence="4" id="KW-0812">Transmembrane</keyword>
<dbReference type="RefSeq" id="WP_006307030.1">
    <property type="nucleotide sequence ID" value="NZ_ARZA01000039.1"/>
</dbReference>
<evidence type="ECO:0000313" key="7">
    <source>
        <dbReference type="Proteomes" id="UP000013378"/>
    </source>
</evidence>